<dbReference type="Proteomes" id="UP000298138">
    <property type="component" value="Unassembled WGS sequence"/>
</dbReference>
<gene>
    <name evidence="2" type="ORF">EX30DRAFT_397042</name>
</gene>
<reference evidence="2 3" key="1">
    <citation type="submission" date="2019-04" db="EMBL/GenBank/DDBJ databases">
        <title>Comparative genomics and transcriptomics to analyze fruiting body development in filamentous ascomycetes.</title>
        <authorList>
            <consortium name="DOE Joint Genome Institute"/>
            <person name="Lutkenhaus R."/>
            <person name="Traeger S."/>
            <person name="Breuer J."/>
            <person name="Kuo A."/>
            <person name="Lipzen A."/>
            <person name="Pangilinan J."/>
            <person name="Dilworth D."/>
            <person name="Sandor L."/>
            <person name="Poggeler S."/>
            <person name="Barry K."/>
            <person name="Grigoriev I.V."/>
            <person name="Nowrousian M."/>
        </authorList>
    </citation>
    <scope>NUCLEOTIDE SEQUENCE [LARGE SCALE GENOMIC DNA]</scope>
    <source>
        <strain evidence="2 3">CBS 389.68</strain>
    </source>
</reference>
<dbReference type="InParanoid" id="A0A4S2MQS3"/>
<evidence type="ECO:0000256" key="1">
    <source>
        <dbReference type="SAM" id="SignalP"/>
    </source>
</evidence>
<dbReference type="EMBL" id="ML220131">
    <property type="protein sequence ID" value="TGZ79455.1"/>
    <property type="molecule type" value="Genomic_DNA"/>
</dbReference>
<protein>
    <submittedName>
        <fullName evidence="2">Uncharacterized protein</fullName>
    </submittedName>
</protein>
<name>A0A4S2MQS3_9PEZI</name>
<feature type="chain" id="PRO_5020197927" evidence="1">
    <location>
        <begin position="20"/>
        <end position="90"/>
    </location>
</feature>
<dbReference type="InterPro" id="IPR025061">
    <property type="entry name" value="Diedel"/>
</dbReference>
<keyword evidence="1" id="KW-0732">Signal</keyword>
<dbReference type="Gene3D" id="3.30.70.2800">
    <property type="match status" value="1"/>
</dbReference>
<evidence type="ECO:0000313" key="3">
    <source>
        <dbReference type="Proteomes" id="UP000298138"/>
    </source>
</evidence>
<proteinExistence type="predicted"/>
<sequence>MHFTTVLLATAAAIGSVTASSAGAYTVHQVKALTGDHRIDAKDCCHPFLGGCPNIPIIPCCGDGTPPTPYCGYGQCNIFGCNCDGGCRHR</sequence>
<feature type="signal peptide" evidence="1">
    <location>
        <begin position="1"/>
        <end position="19"/>
    </location>
</feature>
<keyword evidence="3" id="KW-1185">Reference proteome</keyword>
<organism evidence="2 3">
    <name type="scientific">Ascodesmis nigricans</name>
    <dbReference type="NCBI Taxonomy" id="341454"/>
    <lineage>
        <taxon>Eukaryota</taxon>
        <taxon>Fungi</taxon>
        <taxon>Dikarya</taxon>
        <taxon>Ascomycota</taxon>
        <taxon>Pezizomycotina</taxon>
        <taxon>Pezizomycetes</taxon>
        <taxon>Pezizales</taxon>
        <taxon>Ascodesmidaceae</taxon>
        <taxon>Ascodesmis</taxon>
    </lineage>
</organism>
<dbReference type="AlphaFoldDB" id="A0A4S2MQS3"/>
<dbReference type="OrthoDB" id="4491612at2759"/>
<accession>A0A4S2MQS3</accession>
<evidence type="ECO:0000313" key="2">
    <source>
        <dbReference type="EMBL" id="TGZ79455.1"/>
    </source>
</evidence>
<dbReference type="Pfam" id="PF13164">
    <property type="entry name" value="Diedel"/>
    <property type="match status" value="1"/>
</dbReference>